<dbReference type="InterPro" id="IPR023214">
    <property type="entry name" value="HAD_sf"/>
</dbReference>
<dbReference type="GO" id="GO:0005992">
    <property type="term" value="P:trehalose biosynthetic process"/>
    <property type="evidence" value="ECO:0007669"/>
    <property type="project" value="InterPro"/>
</dbReference>
<comment type="cofactor">
    <cofactor evidence="2 6">
        <name>a divalent metal cation</name>
        <dbReference type="ChEBI" id="CHEBI:60240"/>
    </cofactor>
</comment>
<evidence type="ECO:0000313" key="7">
    <source>
        <dbReference type="EMBL" id="KAG2615251.1"/>
    </source>
</evidence>
<dbReference type="GO" id="GO:0004805">
    <property type="term" value="F:trehalose-phosphatase activity"/>
    <property type="evidence" value="ECO:0007669"/>
    <property type="project" value="UniProtKB-EC"/>
</dbReference>
<dbReference type="AlphaFoldDB" id="A0A8T0TTD7"/>
<dbReference type="SUPFAM" id="SSF56784">
    <property type="entry name" value="HAD-like"/>
    <property type="match status" value="1"/>
</dbReference>
<keyword evidence="8" id="KW-1185">Reference proteome</keyword>
<reference evidence="7" key="1">
    <citation type="submission" date="2020-05" db="EMBL/GenBank/DDBJ databases">
        <title>WGS assembly of Panicum virgatum.</title>
        <authorList>
            <person name="Lovell J.T."/>
            <person name="Jenkins J."/>
            <person name="Shu S."/>
            <person name="Juenger T.E."/>
            <person name="Schmutz J."/>
        </authorList>
    </citation>
    <scope>NUCLEOTIDE SEQUENCE</scope>
    <source>
        <strain evidence="7">AP13</strain>
    </source>
</reference>
<dbReference type="Proteomes" id="UP000823388">
    <property type="component" value="Chromosome 3N"/>
</dbReference>
<evidence type="ECO:0000256" key="3">
    <source>
        <dbReference type="ARBA" id="ARBA00005199"/>
    </source>
</evidence>
<comment type="pathway">
    <text evidence="3 6">Glycan biosynthesis; trehalose biosynthesis.</text>
</comment>
<gene>
    <name evidence="7" type="ORF">PVAP13_3NG035600</name>
</gene>
<dbReference type="PANTHER" id="PTHR43768">
    <property type="entry name" value="TREHALOSE 6-PHOSPHATE PHOSPHATASE"/>
    <property type="match status" value="1"/>
</dbReference>
<dbReference type="Gene3D" id="3.40.50.1000">
    <property type="entry name" value="HAD superfamily/HAD-like"/>
    <property type="match status" value="1"/>
</dbReference>
<evidence type="ECO:0000313" key="8">
    <source>
        <dbReference type="Proteomes" id="UP000823388"/>
    </source>
</evidence>
<evidence type="ECO:0000256" key="2">
    <source>
        <dbReference type="ARBA" id="ARBA00001968"/>
    </source>
</evidence>
<evidence type="ECO:0000256" key="4">
    <source>
        <dbReference type="ARBA" id="ARBA00008770"/>
    </source>
</evidence>
<dbReference type="InterPro" id="IPR036412">
    <property type="entry name" value="HAD-like_sf"/>
</dbReference>
<dbReference type="InterPro" id="IPR003337">
    <property type="entry name" value="Trehalose_PPase"/>
</dbReference>
<dbReference type="NCBIfam" id="TIGR01484">
    <property type="entry name" value="HAD-SF-IIB"/>
    <property type="match status" value="1"/>
</dbReference>
<comment type="caution">
    <text evidence="7">The sequence shown here is derived from an EMBL/GenBank/DDBJ whole genome shotgun (WGS) entry which is preliminary data.</text>
</comment>
<accession>A0A8T0TTD7</accession>
<protein>
    <recommendedName>
        <fullName evidence="6">Trehalose 6-phosphate phosphatase</fullName>
        <ecNumber evidence="6">3.1.3.12</ecNumber>
    </recommendedName>
</protein>
<sequence length="257" mass="29260">MKEIIIFLDYDGTLSPIVTDPDKAYISDEMREVLKDVAVLFKTSIVSGRARAKVFDFVRIKEMNYAGSHGMDIKLASTTESTSTSEIDEDCGSYQPAQRHTAMISRVFDTLLHVTKDIKGAKIEHNIFCVSLHYRNCSEEDMPRVQKVVENILEELKDGVKLTNGKMVYEFRAPIVWNKGHAVQYIQGKLGVEDPFSIYIGDDQTDEDAFQVLRERKNGIGILVSEASRTTRAFFSLRDPSQVMEFLKMLVSWKRNC</sequence>
<evidence type="ECO:0000256" key="5">
    <source>
        <dbReference type="ARBA" id="ARBA00022801"/>
    </source>
</evidence>
<dbReference type="EMBL" id="CM029042">
    <property type="protein sequence ID" value="KAG2615251.1"/>
    <property type="molecule type" value="Genomic_DNA"/>
</dbReference>
<comment type="function">
    <text evidence="6">Removes the phosphate from trehalose 6-phosphate to produce free trehalose.</text>
</comment>
<organism evidence="7 8">
    <name type="scientific">Panicum virgatum</name>
    <name type="common">Blackwell switchgrass</name>
    <dbReference type="NCBI Taxonomy" id="38727"/>
    <lineage>
        <taxon>Eukaryota</taxon>
        <taxon>Viridiplantae</taxon>
        <taxon>Streptophyta</taxon>
        <taxon>Embryophyta</taxon>
        <taxon>Tracheophyta</taxon>
        <taxon>Spermatophyta</taxon>
        <taxon>Magnoliopsida</taxon>
        <taxon>Liliopsida</taxon>
        <taxon>Poales</taxon>
        <taxon>Poaceae</taxon>
        <taxon>PACMAD clade</taxon>
        <taxon>Panicoideae</taxon>
        <taxon>Panicodae</taxon>
        <taxon>Paniceae</taxon>
        <taxon>Panicinae</taxon>
        <taxon>Panicum</taxon>
        <taxon>Panicum sect. Hiantes</taxon>
    </lineage>
</organism>
<comment type="catalytic activity">
    <reaction evidence="1 6">
        <text>alpha,alpha-trehalose 6-phosphate + H2O = alpha,alpha-trehalose + phosphate</text>
        <dbReference type="Rhea" id="RHEA:23420"/>
        <dbReference type="ChEBI" id="CHEBI:15377"/>
        <dbReference type="ChEBI" id="CHEBI:16551"/>
        <dbReference type="ChEBI" id="CHEBI:43474"/>
        <dbReference type="ChEBI" id="CHEBI:58429"/>
        <dbReference type="EC" id="3.1.3.12"/>
    </reaction>
</comment>
<dbReference type="PANTHER" id="PTHR43768:SF23">
    <property type="entry name" value="TREHALOSE-PHOSPHATE PHOSPHATASE 1-RELATED"/>
    <property type="match status" value="1"/>
</dbReference>
<dbReference type="Pfam" id="PF02358">
    <property type="entry name" value="Trehalose_PPase"/>
    <property type="match status" value="1"/>
</dbReference>
<evidence type="ECO:0000256" key="1">
    <source>
        <dbReference type="ARBA" id="ARBA00000500"/>
    </source>
</evidence>
<dbReference type="NCBIfam" id="TIGR00685">
    <property type="entry name" value="T6PP"/>
    <property type="match status" value="1"/>
</dbReference>
<evidence type="ECO:0000256" key="6">
    <source>
        <dbReference type="RuleBase" id="RU361117"/>
    </source>
</evidence>
<name>A0A8T0TTD7_PANVG</name>
<dbReference type="InterPro" id="IPR044651">
    <property type="entry name" value="OTSB-like"/>
</dbReference>
<proteinExistence type="inferred from homology"/>
<keyword evidence="5 6" id="KW-0378">Hydrolase</keyword>
<comment type="similarity">
    <text evidence="4 6">Belongs to the trehalose phosphatase family.</text>
</comment>
<dbReference type="Gene3D" id="3.30.70.1020">
    <property type="entry name" value="Trehalose-6-phosphate phosphatase related protein, domain 2"/>
    <property type="match status" value="1"/>
</dbReference>
<dbReference type="EC" id="3.1.3.12" evidence="6"/>
<dbReference type="InterPro" id="IPR006379">
    <property type="entry name" value="HAD-SF_hydro_IIB"/>
</dbReference>